<evidence type="ECO:0008006" key="8">
    <source>
        <dbReference type="Google" id="ProtNLM"/>
    </source>
</evidence>
<dbReference type="GO" id="GO:0046872">
    <property type="term" value="F:metal ion binding"/>
    <property type="evidence" value="ECO:0007669"/>
    <property type="project" value="UniProtKB-KW"/>
</dbReference>
<dbReference type="PANTHER" id="PTHR46929:SF4">
    <property type="entry name" value="MYB_SANT-LIKE DOMAIN-CONTAINING PROTEIN"/>
    <property type="match status" value="1"/>
</dbReference>
<dbReference type="InterPro" id="IPR024752">
    <property type="entry name" value="Myb/SANT-like_dom"/>
</dbReference>
<proteinExistence type="predicted"/>
<keyword evidence="3" id="KW-0472">Membrane</keyword>
<evidence type="ECO:0000313" key="6">
    <source>
        <dbReference type="EMBL" id="KAJ0185467.1"/>
    </source>
</evidence>
<evidence type="ECO:0000256" key="3">
    <source>
        <dbReference type="SAM" id="Phobius"/>
    </source>
</evidence>
<feature type="transmembrane region" description="Helical" evidence="3">
    <location>
        <begin position="186"/>
        <end position="208"/>
    </location>
</feature>
<accession>A0A9R1UDZ3</accession>
<dbReference type="Pfam" id="PF12776">
    <property type="entry name" value="Myb_DNA-bind_3"/>
    <property type="match status" value="1"/>
</dbReference>
<evidence type="ECO:0000256" key="2">
    <source>
        <dbReference type="ARBA" id="ARBA00022723"/>
    </source>
</evidence>
<comment type="cofactor">
    <cofactor evidence="1">
        <name>a divalent metal cation</name>
        <dbReference type="ChEBI" id="CHEBI:60240"/>
    </cofactor>
</comment>
<dbReference type="PANTHER" id="PTHR46929">
    <property type="entry name" value="EXPRESSED PROTEIN"/>
    <property type="match status" value="1"/>
</dbReference>
<dbReference type="Proteomes" id="UP000235145">
    <property type="component" value="Unassembled WGS sequence"/>
</dbReference>
<comment type="caution">
    <text evidence="6">The sequence shown here is derived from an EMBL/GenBank/DDBJ whole genome shotgun (WGS) entry which is preliminary data.</text>
</comment>
<protein>
    <recommendedName>
        <fullName evidence="8">Myb/SANT-like domain-containing protein</fullName>
    </recommendedName>
</protein>
<keyword evidence="7" id="KW-1185">Reference proteome</keyword>
<name>A0A9R1UDZ3_LACSA</name>
<feature type="domain" description="Myb/SANT-like" evidence="4">
    <location>
        <begin position="229"/>
        <end position="303"/>
    </location>
</feature>
<dbReference type="EMBL" id="NBSK02000009">
    <property type="protein sequence ID" value="KAJ0185467.1"/>
    <property type="molecule type" value="Genomic_DNA"/>
</dbReference>
<evidence type="ECO:0000259" key="5">
    <source>
        <dbReference type="Pfam" id="PF13359"/>
    </source>
</evidence>
<organism evidence="6 7">
    <name type="scientific">Lactuca sativa</name>
    <name type="common">Garden lettuce</name>
    <dbReference type="NCBI Taxonomy" id="4236"/>
    <lineage>
        <taxon>Eukaryota</taxon>
        <taxon>Viridiplantae</taxon>
        <taxon>Streptophyta</taxon>
        <taxon>Embryophyta</taxon>
        <taxon>Tracheophyta</taxon>
        <taxon>Spermatophyta</taxon>
        <taxon>Magnoliopsida</taxon>
        <taxon>eudicotyledons</taxon>
        <taxon>Gunneridae</taxon>
        <taxon>Pentapetalae</taxon>
        <taxon>asterids</taxon>
        <taxon>campanulids</taxon>
        <taxon>Asterales</taxon>
        <taxon>Asteraceae</taxon>
        <taxon>Cichorioideae</taxon>
        <taxon>Cichorieae</taxon>
        <taxon>Lactucinae</taxon>
        <taxon>Lactuca</taxon>
    </lineage>
</organism>
<evidence type="ECO:0000256" key="1">
    <source>
        <dbReference type="ARBA" id="ARBA00001968"/>
    </source>
</evidence>
<evidence type="ECO:0000313" key="7">
    <source>
        <dbReference type="Proteomes" id="UP000235145"/>
    </source>
</evidence>
<dbReference type="AlphaFoldDB" id="A0A9R1UDZ3"/>
<keyword evidence="3" id="KW-1133">Transmembrane helix</keyword>
<dbReference type="InterPro" id="IPR027806">
    <property type="entry name" value="HARBI1_dom"/>
</dbReference>
<dbReference type="Pfam" id="PF13359">
    <property type="entry name" value="DDE_Tnp_4"/>
    <property type="match status" value="1"/>
</dbReference>
<sequence>MFGWEGTASDSMILKNALTREDKLVIPKGRYYLVDAGLPHTTTLMAPYRGVRYHLKEYSARAPKNAKELFNLLHASLRNAIERAFGVLKRRFPIIRSTQEPFYSCETQSDIFLACCILHNFLLEEDRDKNIEDEVLQEMLNEPREEMRHNIRETSEGNAAAERMRNLIANQMWTDYLTNRNHEIDMSIVLTFFFVLFIFWTCHLLIIYTSSKYVKMMKEEQVTKKEQIKWAHWMDYCFIQSMMTQDEKGLRISGSFIPQAYNNMVEELNQKFGKSLTKNHLKNRLKTLKSGFSQWYDMFRGTSLSGFADEEVWANLINSKTEEISLKSNKIPNYNEMIALFAKDRASGVHAETPKEKNARLKRTGDIKVETIEEVDQLLARNDITLEKQQKNNDNDDGLDDIQVLSPTCFSLVQNSSSKKYKSKKRKHEIEDEDELEAEPESFEKVIMSAVKDVASAMREGNIIFENSHHRVYTGDEIYKELEPMDLEPDELAKALMFLSRNQSNTETLFRNIVMDTGMLHLKNNTTKRKPSEIEEKRLNI</sequence>
<reference evidence="6 7" key="1">
    <citation type="journal article" date="2017" name="Nat. Commun.">
        <title>Genome assembly with in vitro proximity ligation data and whole-genome triplication in lettuce.</title>
        <authorList>
            <person name="Reyes-Chin-Wo S."/>
            <person name="Wang Z."/>
            <person name="Yang X."/>
            <person name="Kozik A."/>
            <person name="Arikit S."/>
            <person name="Song C."/>
            <person name="Xia L."/>
            <person name="Froenicke L."/>
            <person name="Lavelle D.O."/>
            <person name="Truco M.J."/>
            <person name="Xia R."/>
            <person name="Zhu S."/>
            <person name="Xu C."/>
            <person name="Xu H."/>
            <person name="Xu X."/>
            <person name="Cox K."/>
            <person name="Korf I."/>
            <person name="Meyers B.C."/>
            <person name="Michelmore R.W."/>
        </authorList>
    </citation>
    <scope>NUCLEOTIDE SEQUENCE [LARGE SCALE GENOMIC DNA]</scope>
    <source>
        <strain evidence="7">cv. Salinas</strain>
        <tissue evidence="6">Seedlings</tissue>
    </source>
</reference>
<evidence type="ECO:0000259" key="4">
    <source>
        <dbReference type="Pfam" id="PF12776"/>
    </source>
</evidence>
<keyword evidence="2" id="KW-0479">Metal-binding</keyword>
<gene>
    <name evidence="6" type="ORF">LSAT_V11C900474090</name>
</gene>
<feature type="domain" description="DDE Tnp4" evidence="5">
    <location>
        <begin position="3"/>
        <end position="120"/>
    </location>
</feature>
<keyword evidence="3" id="KW-0812">Transmembrane</keyword>